<evidence type="ECO:0000313" key="9">
    <source>
        <dbReference type="Proteomes" id="UP001445335"/>
    </source>
</evidence>
<evidence type="ECO:0008006" key="10">
    <source>
        <dbReference type="Google" id="ProtNLM"/>
    </source>
</evidence>
<evidence type="ECO:0000313" key="8">
    <source>
        <dbReference type="EMBL" id="KAK9832590.1"/>
    </source>
</evidence>
<accession>A0AAW1RET1</accession>
<dbReference type="PANTHER" id="PTHR10332">
    <property type="entry name" value="EQUILIBRATIVE NUCLEOSIDE TRANSPORTER"/>
    <property type="match status" value="1"/>
</dbReference>
<keyword evidence="3" id="KW-0813">Transport</keyword>
<feature type="transmembrane region" description="Helical" evidence="7">
    <location>
        <begin position="161"/>
        <end position="187"/>
    </location>
</feature>
<evidence type="ECO:0000256" key="4">
    <source>
        <dbReference type="ARBA" id="ARBA00022692"/>
    </source>
</evidence>
<dbReference type="AlphaFoldDB" id="A0AAW1RET1"/>
<evidence type="ECO:0000256" key="5">
    <source>
        <dbReference type="ARBA" id="ARBA00022989"/>
    </source>
</evidence>
<protein>
    <recommendedName>
        <fullName evidence="10">Equilibrative nucleoside transporter</fullName>
    </recommendedName>
</protein>
<dbReference type="InterPro" id="IPR002259">
    <property type="entry name" value="Eqnu_transpt"/>
</dbReference>
<keyword evidence="5 7" id="KW-1133">Transmembrane helix</keyword>
<dbReference type="GO" id="GO:0005337">
    <property type="term" value="F:nucleoside transmembrane transporter activity"/>
    <property type="evidence" value="ECO:0007669"/>
    <property type="project" value="InterPro"/>
</dbReference>
<feature type="transmembrane region" description="Helical" evidence="7">
    <location>
        <begin position="365"/>
        <end position="385"/>
    </location>
</feature>
<feature type="transmembrane region" description="Helical" evidence="7">
    <location>
        <begin position="199"/>
        <end position="225"/>
    </location>
</feature>
<proteinExistence type="inferred from homology"/>
<feature type="transmembrane region" description="Helical" evidence="7">
    <location>
        <begin position="397"/>
        <end position="422"/>
    </location>
</feature>
<feature type="transmembrane region" description="Helical" evidence="7">
    <location>
        <begin position="335"/>
        <end position="353"/>
    </location>
</feature>
<dbReference type="PIRSF" id="PIRSF016379">
    <property type="entry name" value="ENT"/>
    <property type="match status" value="1"/>
</dbReference>
<keyword evidence="6 7" id="KW-0472">Membrane</keyword>
<comment type="subcellular location">
    <subcellularLocation>
        <location evidence="1">Membrane</location>
        <topology evidence="1">Multi-pass membrane protein</topology>
    </subcellularLocation>
</comment>
<dbReference type="Pfam" id="PF01733">
    <property type="entry name" value="Nucleoside_tran"/>
    <property type="match status" value="1"/>
</dbReference>
<dbReference type="PANTHER" id="PTHR10332:SF10">
    <property type="entry name" value="EQUILIBRATIVE NUCLEOSIDE TRANSPORTER 4"/>
    <property type="match status" value="1"/>
</dbReference>
<dbReference type="EMBL" id="JALJOU010000040">
    <property type="protein sequence ID" value="KAK9832590.1"/>
    <property type="molecule type" value="Genomic_DNA"/>
</dbReference>
<dbReference type="Proteomes" id="UP001445335">
    <property type="component" value="Unassembled WGS sequence"/>
</dbReference>
<evidence type="ECO:0000256" key="6">
    <source>
        <dbReference type="ARBA" id="ARBA00023136"/>
    </source>
</evidence>
<feature type="transmembrane region" description="Helical" evidence="7">
    <location>
        <begin position="298"/>
        <end position="315"/>
    </location>
</feature>
<feature type="transmembrane region" description="Helical" evidence="7">
    <location>
        <begin position="75"/>
        <end position="94"/>
    </location>
</feature>
<dbReference type="GO" id="GO:0005886">
    <property type="term" value="C:plasma membrane"/>
    <property type="evidence" value="ECO:0007669"/>
    <property type="project" value="TreeGrafter"/>
</dbReference>
<keyword evidence="9" id="KW-1185">Reference proteome</keyword>
<comment type="similarity">
    <text evidence="2">Belongs to the SLC29A/ENT transporter (TC 2.A.57) family.</text>
</comment>
<reference evidence="8 9" key="1">
    <citation type="journal article" date="2024" name="Nat. Commun.">
        <title>Phylogenomics reveals the evolutionary origins of lichenization in chlorophyte algae.</title>
        <authorList>
            <person name="Puginier C."/>
            <person name="Libourel C."/>
            <person name="Otte J."/>
            <person name="Skaloud P."/>
            <person name="Haon M."/>
            <person name="Grisel S."/>
            <person name="Petersen M."/>
            <person name="Berrin J.G."/>
            <person name="Delaux P.M."/>
            <person name="Dal Grande F."/>
            <person name="Keller J."/>
        </authorList>
    </citation>
    <scope>NUCLEOTIDE SEQUENCE [LARGE SCALE GENOMIC DNA]</scope>
    <source>
        <strain evidence="8 9">SAG 245.80</strain>
    </source>
</reference>
<gene>
    <name evidence="8" type="ORF">WJX81_002002</name>
</gene>
<comment type="caution">
    <text evidence="8">The sequence shown here is derived from an EMBL/GenBank/DDBJ whole genome shotgun (WGS) entry which is preliminary data.</text>
</comment>
<evidence type="ECO:0000256" key="2">
    <source>
        <dbReference type="ARBA" id="ARBA00007965"/>
    </source>
</evidence>
<evidence type="ECO:0000256" key="3">
    <source>
        <dbReference type="ARBA" id="ARBA00022448"/>
    </source>
</evidence>
<dbReference type="PRINTS" id="PR01130">
    <property type="entry name" value="DERENTRNSPRT"/>
</dbReference>
<evidence type="ECO:0000256" key="1">
    <source>
        <dbReference type="ARBA" id="ARBA00004141"/>
    </source>
</evidence>
<sequence length="426" mass="44520">MGLALAALNANAAEHTYKAMEIQPKSNRQKAAAGHNAAVVIYFLCGNAVLLPWNAFITAVDYFGSTYPGLHTDRLFTVCYLPLAFLTLVVSTVLHDHSSARLRVLVSFGAFFLTVLAVPLIDAGTHGQGSSGSLAAVCCLLALGGVLDGMGQGALFGTAAALGPLFVEALVAGTAMSGILVSVLRVITKAAYSDTRQGLRVAAAAYFGVAAFFVLACFFLFAFVLPRLPFIKQQQRAASEAQQDVSDLAIGDQDQKLGATSLRGMGRAMWVLAATIVLIYVVTLAIFPGVLAEDVSNSWLGSWYPVILILIYNLGDFAGKMTPVLVPAATVTAPAPIFACAAARLAFVPAYYFAARAGVAPAMMVLTGLLGISNGLTTVWAMVAAPTACATAKSKDLAGNVMITCLVFGLLLGSGCSFFWLIGRGW</sequence>
<feature type="transmembrane region" description="Helical" evidence="7">
    <location>
        <begin position="268"/>
        <end position="291"/>
    </location>
</feature>
<evidence type="ECO:0000256" key="7">
    <source>
        <dbReference type="SAM" id="Phobius"/>
    </source>
</evidence>
<name>A0AAW1RET1_9CHLO</name>
<feature type="transmembrane region" description="Helical" evidence="7">
    <location>
        <begin position="100"/>
        <end position="121"/>
    </location>
</feature>
<keyword evidence="4 7" id="KW-0812">Transmembrane</keyword>
<feature type="transmembrane region" description="Helical" evidence="7">
    <location>
        <begin position="36"/>
        <end position="63"/>
    </location>
</feature>
<organism evidence="8 9">
    <name type="scientific">Elliptochloris bilobata</name>
    <dbReference type="NCBI Taxonomy" id="381761"/>
    <lineage>
        <taxon>Eukaryota</taxon>
        <taxon>Viridiplantae</taxon>
        <taxon>Chlorophyta</taxon>
        <taxon>core chlorophytes</taxon>
        <taxon>Trebouxiophyceae</taxon>
        <taxon>Trebouxiophyceae incertae sedis</taxon>
        <taxon>Elliptochloris clade</taxon>
        <taxon>Elliptochloris</taxon>
    </lineage>
</organism>